<evidence type="ECO:0000313" key="10">
    <source>
        <dbReference type="Proteomes" id="UP000243459"/>
    </source>
</evidence>
<dbReference type="EMBL" id="CM007390">
    <property type="protein sequence ID" value="ONK55746.1"/>
    <property type="molecule type" value="Genomic_DNA"/>
</dbReference>
<feature type="compositionally biased region" description="Basic residues" evidence="6">
    <location>
        <begin position="671"/>
        <end position="685"/>
    </location>
</feature>
<dbReference type="OMA" id="YCLMEHY"/>
<dbReference type="PANTHER" id="PTHR12748">
    <property type="entry name" value="ORIGIN RECOGNITION COMPLEX SUBUNIT 3"/>
    <property type="match status" value="1"/>
</dbReference>
<comment type="similarity">
    <text evidence="2">Belongs to the ORC3 family.</text>
</comment>
<feature type="region of interest" description="Disordered" evidence="6">
    <location>
        <begin position="36"/>
        <end position="70"/>
    </location>
</feature>
<dbReference type="InterPro" id="IPR045667">
    <property type="entry name" value="ORC3_N"/>
</dbReference>
<protein>
    <submittedName>
        <fullName evidence="9">Uncharacterized protein</fullName>
    </submittedName>
</protein>
<reference evidence="10" key="1">
    <citation type="journal article" date="2017" name="Nat. Commun.">
        <title>The asparagus genome sheds light on the origin and evolution of a young Y chromosome.</title>
        <authorList>
            <person name="Harkess A."/>
            <person name="Zhou J."/>
            <person name="Xu C."/>
            <person name="Bowers J.E."/>
            <person name="Van der Hulst R."/>
            <person name="Ayyampalayam S."/>
            <person name="Mercati F."/>
            <person name="Riccardi P."/>
            <person name="McKain M.R."/>
            <person name="Kakrana A."/>
            <person name="Tang H."/>
            <person name="Ray J."/>
            <person name="Groenendijk J."/>
            <person name="Arikit S."/>
            <person name="Mathioni S.M."/>
            <person name="Nakano M."/>
            <person name="Shan H."/>
            <person name="Telgmann-Rauber A."/>
            <person name="Kanno A."/>
            <person name="Yue Z."/>
            <person name="Chen H."/>
            <person name="Li W."/>
            <person name="Chen Y."/>
            <person name="Xu X."/>
            <person name="Zhang Y."/>
            <person name="Luo S."/>
            <person name="Chen H."/>
            <person name="Gao J."/>
            <person name="Mao Z."/>
            <person name="Pires J.C."/>
            <person name="Luo M."/>
            <person name="Kudrna D."/>
            <person name="Wing R.A."/>
            <person name="Meyers B.C."/>
            <person name="Yi K."/>
            <person name="Kong H."/>
            <person name="Lavrijsen P."/>
            <person name="Sunseri F."/>
            <person name="Falavigna A."/>
            <person name="Ye Y."/>
            <person name="Leebens-Mack J.H."/>
            <person name="Chen G."/>
        </authorList>
    </citation>
    <scope>NUCLEOTIDE SEQUENCE [LARGE SCALE GENOMIC DNA]</scope>
    <source>
        <strain evidence="10">cv. DH0086</strain>
    </source>
</reference>
<evidence type="ECO:0000259" key="7">
    <source>
        <dbReference type="Pfam" id="PF07034"/>
    </source>
</evidence>
<dbReference type="InterPro" id="IPR020795">
    <property type="entry name" value="ORC3"/>
</dbReference>
<evidence type="ECO:0000313" key="9">
    <source>
        <dbReference type="EMBL" id="ONK55746.1"/>
    </source>
</evidence>
<evidence type="ECO:0000256" key="6">
    <source>
        <dbReference type="SAM" id="MobiDB-lite"/>
    </source>
</evidence>
<feature type="domain" description="Origin recognition complex subunit 3 N-terminal" evidence="7">
    <location>
        <begin position="28"/>
        <end position="362"/>
    </location>
</feature>
<dbReference type="InterPro" id="IPR040855">
    <property type="entry name" value="ORC_WH_C"/>
</dbReference>
<comment type="subcellular location">
    <subcellularLocation>
        <location evidence="1">Nucleus</location>
    </subcellularLocation>
</comment>
<dbReference type="CDD" id="cd20704">
    <property type="entry name" value="Orc3"/>
    <property type="match status" value="1"/>
</dbReference>
<dbReference type="Gramene" id="ONK55746">
    <property type="protein sequence ID" value="ONK55746"/>
    <property type="gene ID" value="A4U43_C10F570"/>
</dbReference>
<keyword evidence="3" id="KW-0235">DNA replication</keyword>
<evidence type="ECO:0000256" key="3">
    <source>
        <dbReference type="ARBA" id="ARBA00022705"/>
    </source>
</evidence>
<name>A0A5P1E3Y9_ASPOF</name>
<dbReference type="PANTHER" id="PTHR12748:SF0">
    <property type="entry name" value="ORIGIN RECOGNITION COMPLEX SUBUNIT 3"/>
    <property type="match status" value="1"/>
</dbReference>
<gene>
    <name evidence="9" type="ORF">A4U43_C10F570</name>
</gene>
<feature type="domain" description="Origin recognition complex subunit 3 winged helix C-terminal" evidence="8">
    <location>
        <begin position="606"/>
        <end position="728"/>
    </location>
</feature>
<dbReference type="AlphaFoldDB" id="A0A5P1E3Y9"/>
<dbReference type="Pfam" id="PF18137">
    <property type="entry name" value="WHD_ORC"/>
    <property type="match status" value="1"/>
</dbReference>
<accession>A0A5P1E3Y9</accession>
<dbReference type="GO" id="GO:0031261">
    <property type="term" value="C:DNA replication preinitiation complex"/>
    <property type="evidence" value="ECO:0007669"/>
    <property type="project" value="TreeGrafter"/>
</dbReference>
<evidence type="ECO:0000256" key="1">
    <source>
        <dbReference type="ARBA" id="ARBA00004123"/>
    </source>
</evidence>
<dbReference type="Proteomes" id="UP000243459">
    <property type="component" value="Chromosome 10"/>
</dbReference>
<dbReference type="GO" id="GO:0005664">
    <property type="term" value="C:nuclear origin of replication recognition complex"/>
    <property type="evidence" value="ECO:0007669"/>
    <property type="project" value="InterPro"/>
</dbReference>
<dbReference type="GO" id="GO:0005656">
    <property type="term" value="C:nuclear pre-replicative complex"/>
    <property type="evidence" value="ECO:0007669"/>
    <property type="project" value="TreeGrafter"/>
</dbReference>
<dbReference type="GO" id="GO:0003688">
    <property type="term" value="F:DNA replication origin binding"/>
    <property type="evidence" value="ECO:0007669"/>
    <property type="project" value="TreeGrafter"/>
</dbReference>
<evidence type="ECO:0000256" key="2">
    <source>
        <dbReference type="ARBA" id="ARBA00010977"/>
    </source>
</evidence>
<sequence length="730" mass="81369">MMPSSPISDHPPSPSASSIDAADNNLQPFFVLHKASSRKSEIKPCGVKKARRKIDLPSSPSKSAAKADESQSDDAFYEQLRIEAFDLTWSKIHLAIKEVLRKINLDVFNEVHQWISESLSVVKSVRAQNILAIQRPFPIISDAICKQIPTGFILTKNAEFVDDLLTFQELSGHLKSSGCHVANLTSLDFSAKHGIGNCLRSLLRQLVTEAIDVSDITMLASWYCEPSNCDRPVIVIIDDMERCNGETLAEFINLLSEWVIKIPIFFIMGVATTVDAPRKLLASDTLQRLQPFKFTLGSPCERMDALTESVLVKTCSGFNIGHKVAVFLRNYFFRHDGTVTSLVRALKIACIKHFSLEPLSFLGQGILDDNCEKYWHHKCEALPDSMRQHAFEFPSCQRAKVSSGTCDDLIEGLSKLRILQRNWSSVVLCLFEVGKLNKMQLLDIFCEAADPSLYNLRNSDQMLPISSSAYDNLIEGKCGFTKGGFLAQAIQKVRELSVASLSRLLTMWSIHTREISQVHDKVKELQSIIGTTDASQISRESATEIYKKLRSAGTAKGMQSVSDKAAMLLDGMVRNFLIPIESIPFHEVICFKNVDILQAALIGDPRRTIQVDLLKSQSHLQCSCCGKGESISPSMHDTSIMYNLAQEYGDLINLHDWYQSFKVTTVGSSKTQRKAQKSPASKKMKTAATESEATTQARFCRAVTELQIAGLLRMPSKRRPDFVQRVAFGL</sequence>
<dbReference type="Pfam" id="PF07034">
    <property type="entry name" value="ORC3_N"/>
    <property type="match status" value="1"/>
</dbReference>
<dbReference type="OrthoDB" id="10265211at2759"/>
<evidence type="ECO:0000256" key="5">
    <source>
        <dbReference type="ARBA" id="ARBA00023242"/>
    </source>
</evidence>
<proteinExistence type="inferred from homology"/>
<dbReference type="GO" id="GO:0009744">
    <property type="term" value="P:response to sucrose"/>
    <property type="evidence" value="ECO:0007669"/>
    <property type="project" value="EnsemblPlants"/>
</dbReference>
<feature type="region of interest" description="Disordered" evidence="6">
    <location>
        <begin position="669"/>
        <end position="689"/>
    </location>
</feature>
<keyword evidence="10" id="KW-1185">Reference proteome</keyword>
<keyword evidence="4" id="KW-0238">DNA-binding</keyword>
<organism evidence="9 10">
    <name type="scientific">Asparagus officinalis</name>
    <name type="common">Garden asparagus</name>
    <dbReference type="NCBI Taxonomy" id="4686"/>
    <lineage>
        <taxon>Eukaryota</taxon>
        <taxon>Viridiplantae</taxon>
        <taxon>Streptophyta</taxon>
        <taxon>Embryophyta</taxon>
        <taxon>Tracheophyta</taxon>
        <taxon>Spermatophyta</taxon>
        <taxon>Magnoliopsida</taxon>
        <taxon>Liliopsida</taxon>
        <taxon>Asparagales</taxon>
        <taxon>Asparagaceae</taxon>
        <taxon>Asparagoideae</taxon>
        <taxon>Asparagus</taxon>
    </lineage>
</organism>
<evidence type="ECO:0000256" key="4">
    <source>
        <dbReference type="ARBA" id="ARBA00023125"/>
    </source>
</evidence>
<dbReference type="GO" id="GO:0006270">
    <property type="term" value="P:DNA replication initiation"/>
    <property type="evidence" value="ECO:0007669"/>
    <property type="project" value="TreeGrafter"/>
</dbReference>
<dbReference type="GO" id="GO:0048527">
    <property type="term" value="P:lateral root development"/>
    <property type="evidence" value="ECO:0007669"/>
    <property type="project" value="EnsemblPlants"/>
</dbReference>
<keyword evidence="5" id="KW-0539">Nucleus</keyword>
<evidence type="ECO:0000259" key="8">
    <source>
        <dbReference type="Pfam" id="PF18137"/>
    </source>
</evidence>
<feature type="region of interest" description="Disordered" evidence="6">
    <location>
        <begin position="1"/>
        <end position="21"/>
    </location>
</feature>